<evidence type="ECO:0000313" key="3">
    <source>
        <dbReference type="Proteomes" id="UP000541352"/>
    </source>
</evidence>
<evidence type="ECO:0000313" key="2">
    <source>
        <dbReference type="EMBL" id="MBB3837945.1"/>
    </source>
</evidence>
<protein>
    <submittedName>
        <fullName evidence="2">Uncharacterized protein</fullName>
    </submittedName>
</protein>
<dbReference type="PROSITE" id="PS51257">
    <property type="entry name" value="PROKAR_LIPOPROTEIN"/>
    <property type="match status" value="1"/>
</dbReference>
<gene>
    <name evidence="2" type="ORF">FHS57_001942</name>
</gene>
<reference evidence="2 3" key="1">
    <citation type="submission" date="2020-08" db="EMBL/GenBank/DDBJ databases">
        <title>Genomic Encyclopedia of Type Strains, Phase IV (KMG-IV): sequencing the most valuable type-strain genomes for metagenomic binning, comparative biology and taxonomic classification.</title>
        <authorList>
            <person name="Goeker M."/>
        </authorList>
    </citation>
    <scope>NUCLEOTIDE SEQUENCE [LARGE SCALE GENOMIC DNA]</scope>
    <source>
        <strain evidence="2 3">DSM 17976</strain>
    </source>
</reference>
<feature type="chain" id="PRO_5031229747" evidence="1">
    <location>
        <begin position="21"/>
        <end position="201"/>
    </location>
</feature>
<proteinExistence type="predicted"/>
<evidence type="ECO:0000256" key="1">
    <source>
        <dbReference type="SAM" id="SignalP"/>
    </source>
</evidence>
<dbReference type="RefSeq" id="WP_183972898.1">
    <property type="nucleotide sequence ID" value="NZ_JACIBY010000003.1"/>
</dbReference>
<dbReference type="Proteomes" id="UP000541352">
    <property type="component" value="Unassembled WGS sequence"/>
</dbReference>
<dbReference type="EMBL" id="JACIBY010000003">
    <property type="protein sequence ID" value="MBB3837945.1"/>
    <property type="molecule type" value="Genomic_DNA"/>
</dbReference>
<feature type="signal peptide" evidence="1">
    <location>
        <begin position="1"/>
        <end position="20"/>
    </location>
</feature>
<comment type="caution">
    <text evidence="2">The sequence shown here is derived from an EMBL/GenBank/DDBJ whole genome shotgun (WGS) entry which is preliminary data.</text>
</comment>
<organism evidence="2 3">
    <name type="scientific">Runella defluvii</name>
    <dbReference type="NCBI Taxonomy" id="370973"/>
    <lineage>
        <taxon>Bacteria</taxon>
        <taxon>Pseudomonadati</taxon>
        <taxon>Bacteroidota</taxon>
        <taxon>Cytophagia</taxon>
        <taxon>Cytophagales</taxon>
        <taxon>Spirosomataceae</taxon>
        <taxon>Runella</taxon>
    </lineage>
</organism>
<sequence>MRKTIYLILLFIASMGCAYAQPQQTLDANELFLKQNPQYRSTFTKDGGRYLVLDVYRMGKIRRHRFFVGDELIFSTKNKRKRSKQTIVAVSDSSFTYSTYNDILGEYEHTEVLIADVHKIRLSRNIPFVTQGAVMLPLAGGVLLLTDTFITKGGVDFLVQFDPKTALIAGGIASLGILCARASFPKYRVGGKHQLKVLKVY</sequence>
<dbReference type="AlphaFoldDB" id="A0A7W6EPS7"/>
<keyword evidence="3" id="KW-1185">Reference proteome</keyword>
<keyword evidence="1" id="KW-0732">Signal</keyword>
<name>A0A7W6EPS7_9BACT</name>
<accession>A0A7W6EPS7</accession>